<dbReference type="GO" id="GO:0006406">
    <property type="term" value="P:mRNA export from nucleus"/>
    <property type="evidence" value="ECO:0007669"/>
    <property type="project" value="TreeGrafter"/>
</dbReference>
<feature type="compositionally biased region" description="Basic residues" evidence="1">
    <location>
        <begin position="386"/>
        <end position="396"/>
    </location>
</feature>
<organism evidence="3 4">
    <name type="scientific">Verticillium longisporum</name>
    <name type="common">Verticillium dahliae var. longisporum</name>
    <dbReference type="NCBI Taxonomy" id="100787"/>
    <lineage>
        <taxon>Eukaryota</taxon>
        <taxon>Fungi</taxon>
        <taxon>Dikarya</taxon>
        <taxon>Ascomycota</taxon>
        <taxon>Pezizomycotina</taxon>
        <taxon>Sordariomycetes</taxon>
        <taxon>Hypocreomycetidae</taxon>
        <taxon>Glomerellales</taxon>
        <taxon>Plectosphaerellaceae</taxon>
        <taxon>Verticillium</taxon>
    </lineage>
</organism>
<feature type="compositionally biased region" description="Polar residues" evidence="1">
    <location>
        <begin position="471"/>
        <end position="481"/>
    </location>
</feature>
<dbReference type="GO" id="GO:0005737">
    <property type="term" value="C:cytoplasm"/>
    <property type="evidence" value="ECO:0007669"/>
    <property type="project" value="TreeGrafter"/>
</dbReference>
<feature type="compositionally biased region" description="Low complexity" evidence="1">
    <location>
        <begin position="1381"/>
        <end position="1399"/>
    </location>
</feature>
<feature type="region of interest" description="Disordered" evidence="1">
    <location>
        <begin position="1063"/>
        <end position="1441"/>
    </location>
</feature>
<feature type="compositionally biased region" description="Basic and acidic residues" evidence="1">
    <location>
        <begin position="225"/>
        <end position="237"/>
    </location>
</feature>
<dbReference type="PANTHER" id="PTHR12436">
    <property type="entry name" value="80 KDA MCM3-ASSOCIATED PROTEIN"/>
    <property type="match status" value="1"/>
</dbReference>
<accession>A0A0G4KDE5</accession>
<feature type="region of interest" description="Disordered" evidence="1">
    <location>
        <begin position="18"/>
        <end position="56"/>
    </location>
</feature>
<evidence type="ECO:0000313" key="4">
    <source>
        <dbReference type="Proteomes" id="UP000044602"/>
    </source>
</evidence>
<feature type="region of interest" description="Disordered" evidence="1">
    <location>
        <begin position="630"/>
        <end position="656"/>
    </location>
</feature>
<feature type="compositionally biased region" description="Polar residues" evidence="1">
    <location>
        <begin position="1083"/>
        <end position="1136"/>
    </location>
</feature>
<protein>
    <recommendedName>
        <fullName evidence="2">SAC3/GANP/THP3 conserved domain-containing protein</fullName>
    </recommendedName>
</protein>
<feature type="domain" description="SAC3/GANP/THP3 conserved" evidence="2">
    <location>
        <begin position="694"/>
        <end position="1007"/>
    </location>
</feature>
<feature type="compositionally biased region" description="Low complexity" evidence="1">
    <location>
        <begin position="1138"/>
        <end position="1170"/>
    </location>
</feature>
<feature type="compositionally biased region" description="Basic and acidic residues" evidence="1">
    <location>
        <begin position="1721"/>
        <end position="1730"/>
    </location>
</feature>
<feature type="compositionally biased region" description="Polar residues" evidence="1">
    <location>
        <begin position="1248"/>
        <end position="1271"/>
    </location>
</feature>
<dbReference type="GO" id="GO:0042274">
    <property type="term" value="P:ribosomal small subunit biogenesis"/>
    <property type="evidence" value="ECO:0007669"/>
    <property type="project" value="InterPro"/>
</dbReference>
<name>A0A0G4KDE5_VERLO</name>
<feature type="compositionally biased region" description="Low complexity" evidence="1">
    <location>
        <begin position="1345"/>
        <end position="1368"/>
    </location>
</feature>
<sequence>MAKGKWIDKKSAQHFTLVHRPQNDPLINDENAPSMVFNPTPQRGETSTSARSKTKHLDDLASEFGSDISGIRQNEGEAAEYGIYYDDSEYDYMQHMRDLNTGAGEAVWVEAEAPKNQGKGKQTQSLEDAIRGLDVKDDPSSLGDDARFAQGLPKANYQSQQDVPDAIAGLQPDMDPRLREVLEALDDEAYVEEDDDIFQELAKDGREISQYEFEDQFGEEDDGWESDHTAKPNKEYNDDTVPELVTVDGAELTVADQNEDWLEDFKQFKKDQKNPGVKPRGAAVDPSEVQSSMWTTTTMGGRRKKRKGALTNPSSYSMTSSSMVRTEQLTLLDARFDRIEEEYTSEMGGGDDLGSVSAVSAMSSVQGETRNDLDNILDDFLGKFTKPGKRTNKKARPQTGLEQLDEIRRGLGPARLRPQGYSSKFRSPSAPGPSSLSGSVWSGSMAPLARELQFQVLQHPASSRKSHRVTSNRSSPTTASTHQHHHPTFGRRSPKPRIFGALAPSAADIAEPTITGLDGAGDVRWAKRNRTTTERDTMNGFGAKRRAGSPADGASSDDGRKRKGNGALDRKKKVTTTNGKNANTSKPRPSNVTAFGTDTSNYDADPGTYDTEANSTYAKRIYEQLRKDRILPPKWPSDPGNPASKGAMAKYRETSKSYRDRARASLMAAGLIDDPDKPKRLEDAIDFKGICEDMCPNFEKITRITEFDVQHAEKDSQTSFPVISKMVKKLARSAAGQEAPLPMDVRSTAALRRTLDYLVDDLLEDEDNLPILHGYLWDRTRAIRRDFIFHSSMGAEEMKDQVYCLETIARFHVTSLHLLSRPDVTPEDFSEQQEIEQLGKALLSLMHAYDDSKAQGLVCENETEFRAYQLLFSANQPNILDNVQQEWANPRLWKDSDEIRTAVSLVEALQSTTDLHGPMGTAPHLAVSGAYNTYFKIVENPEVSYTMACFAEIHFGQLRRSMLKTLRRAYWRPKVLARDITPALLNTFLRFDTEDEAIDFVEEHGMSWVPLEDAPDDEYRQYLRTTDGMEFPRLHHTTSETIVEKKRGSRSLSEVIHRSVYEDPSATAASNRSGTEKPFLRSTAKSQSTPNASAFQGFQKPTNGFATTQPTETPFSQVSSNGFAKINGGTTTSPFSAPSFGQPSSTTPSPFQTTSSQPAAQSPFASLSAATGQQPPPQASAFSSPFASTPQLAGGSPSEKPSPFASPFTQPAATVQKAKETSTIPSPFSAFGKPTEVPAPAAVDASTKPPNSAASPFGSPFSQAPATTQQPSLSSESSSPFAGLTKTVEKPTSPFAAPPAGADQSKPVPSADEGQSVSGQSKFPTLPGTAATLKTPQLSFPPPTSTTGTPKTTTSTPFSFSPTTSTGGAVPPAATLLPGKTVSPFPSVTSPPSITPVIPQDAAIKQKVPDAPKSLTSTLPAGPQQSILGGSTSTTPPGTAAAFPATIAATPTSVAVPAPTQPQAPPAPKRDLMADFTNWFVKGDEGLLQEFEAYMVEQIVKKTYDEFVKEEAERKRREEEERDLAEARKFQVYNLSVKFFYRWREIARKNRLHRRRVRDREEYKATLAEKFAAEAARKKKAKQVEAARLAALQRSKGIDPVDEFRDLLQMQKDKSQDHEDALWASGVLAGIHDEREAIASIVRHHMPPPAAPTPKKWKKSLPPSNVSISRSESAKPGSAKTQALREKFSASTNNRSTSFRRSLPSSTGSSSFRASPSPSEPSKRQSRVSDRWRLKAMGLVTMPDGTALPESLANSMRYDGARYDGWGSFGLDSKTHHRSRSTSADVGAAAAARERFSQSFHNRSASEAKGPSGASPTTIKRKRSVDDEQSTAVDSDTKKRKAAGNADLEQILRDAKETLSALRSSRMELDEGAGWFREQSEMMQQEEALSRRSSSAWGERL</sequence>
<feature type="region of interest" description="Disordered" evidence="1">
    <location>
        <begin position="382"/>
        <end position="504"/>
    </location>
</feature>
<evidence type="ECO:0000256" key="1">
    <source>
        <dbReference type="SAM" id="MobiDB-lite"/>
    </source>
</evidence>
<keyword evidence="4" id="KW-1185">Reference proteome</keyword>
<feature type="region of interest" description="Disordered" evidence="1">
    <location>
        <begin position="215"/>
        <end position="240"/>
    </location>
</feature>
<feature type="compositionally biased region" description="Polar residues" evidence="1">
    <location>
        <begin position="1891"/>
        <end position="1901"/>
    </location>
</feature>
<dbReference type="Pfam" id="PF03399">
    <property type="entry name" value="SAC3_GANP"/>
    <property type="match status" value="1"/>
</dbReference>
<feature type="region of interest" description="Disordered" evidence="1">
    <location>
        <begin position="268"/>
        <end position="324"/>
    </location>
</feature>
<gene>
    <name evidence="3" type="ORF">BN1708_009083</name>
</gene>
<feature type="compositionally biased region" description="Low complexity" evidence="1">
    <location>
        <begin position="427"/>
        <end position="444"/>
    </location>
</feature>
<dbReference type="GO" id="GO:0070390">
    <property type="term" value="C:transcription export complex 2"/>
    <property type="evidence" value="ECO:0007669"/>
    <property type="project" value="TreeGrafter"/>
</dbReference>
<feature type="compositionally biased region" description="Low complexity" evidence="1">
    <location>
        <begin position="1689"/>
        <end position="1717"/>
    </location>
</feature>
<reference evidence="3 4" key="1">
    <citation type="submission" date="2015-05" db="EMBL/GenBank/DDBJ databases">
        <authorList>
            <person name="Wang D.B."/>
            <person name="Wang M."/>
        </authorList>
    </citation>
    <scope>NUCLEOTIDE SEQUENCE [LARGE SCALE GENOMIC DNA]</scope>
    <source>
        <strain evidence="3">VL1</strain>
    </source>
</reference>
<dbReference type="EMBL" id="CVQH01000225">
    <property type="protein sequence ID" value="CRJ83603.1"/>
    <property type="molecule type" value="Genomic_DNA"/>
</dbReference>
<dbReference type="InterPro" id="IPR007307">
    <property type="entry name" value="Ltv1"/>
</dbReference>
<dbReference type="Proteomes" id="UP000044602">
    <property type="component" value="Unassembled WGS sequence"/>
</dbReference>
<feature type="compositionally biased region" description="Low complexity" evidence="1">
    <location>
        <begin position="1429"/>
        <end position="1441"/>
    </location>
</feature>
<evidence type="ECO:0000259" key="2">
    <source>
        <dbReference type="Pfam" id="PF03399"/>
    </source>
</evidence>
<feature type="compositionally biased region" description="Polar residues" evidence="1">
    <location>
        <begin position="37"/>
        <end position="51"/>
    </location>
</feature>
<feature type="region of interest" description="Disordered" evidence="1">
    <location>
        <begin position="1645"/>
        <end position="1730"/>
    </location>
</feature>
<feature type="region of interest" description="Disordered" evidence="1">
    <location>
        <begin position="1774"/>
        <end position="1849"/>
    </location>
</feature>
<dbReference type="InterPro" id="IPR005062">
    <property type="entry name" value="SAC3/GANP/THP3_conserved"/>
</dbReference>
<feature type="compositionally biased region" description="Polar residues" evidence="1">
    <location>
        <begin position="1313"/>
        <end position="1323"/>
    </location>
</feature>
<dbReference type="STRING" id="100787.A0A0G4KDE5"/>
<evidence type="ECO:0000313" key="3">
    <source>
        <dbReference type="EMBL" id="CRJ83603.1"/>
    </source>
</evidence>
<dbReference type="Pfam" id="PF04180">
    <property type="entry name" value="LTV"/>
    <property type="match status" value="1"/>
</dbReference>
<feature type="compositionally biased region" description="Polar residues" evidence="1">
    <location>
        <begin position="1662"/>
        <end position="1671"/>
    </location>
</feature>
<feature type="compositionally biased region" description="Polar residues" evidence="1">
    <location>
        <begin position="1414"/>
        <end position="1428"/>
    </location>
</feature>
<feature type="compositionally biased region" description="Acidic residues" evidence="1">
    <location>
        <begin position="215"/>
        <end position="224"/>
    </location>
</feature>
<feature type="compositionally biased region" description="Basic residues" evidence="1">
    <location>
        <begin position="482"/>
        <end position="495"/>
    </location>
</feature>
<feature type="compositionally biased region" description="Low complexity" evidence="1">
    <location>
        <begin position="314"/>
        <end position="323"/>
    </location>
</feature>
<feature type="compositionally biased region" description="Low complexity" evidence="1">
    <location>
        <begin position="1179"/>
        <end position="1188"/>
    </location>
</feature>
<feature type="compositionally biased region" description="Polar residues" evidence="1">
    <location>
        <begin position="575"/>
        <end position="602"/>
    </location>
</feature>
<feature type="region of interest" description="Disordered" evidence="1">
    <location>
        <begin position="1877"/>
        <end position="1901"/>
    </location>
</feature>
<dbReference type="InterPro" id="IPR045107">
    <property type="entry name" value="SAC3/GANP/THP3"/>
</dbReference>
<dbReference type="Gene3D" id="1.25.40.990">
    <property type="match status" value="1"/>
</dbReference>
<dbReference type="PANTHER" id="PTHR12436:SF3">
    <property type="entry name" value="GERMINAL-CENTER ASSOCIATED NUCLEAR PROTEIN"/>
    <property type="match status" value="1"/>
</dbReference>
<proteinExistence type="predicted"/>
<feature type="region of interest" description="Disordered" evidence="1">
    <location>
        <begin position="526"/>
        <end position="611"/>
    </location>
</feature>